<evidence type="ECO:0000313" key="2">
    <source>
        <dbReference type="EMBL" id="CAI9770965.1"/>
    </source>
</evidence>
<accession>A0AAD2E158</accession>
<organism evidence="2 3">
    <name type="scientific">Fraxinus pennsylvanica</name>
    <dbReference type="NCBI Taxonomy" id="56036"/>
    <lineage>
        <taxon>Eukaryota</taxon>
        <taxon>Viridiplantae</taxon>
        <taxon>Streptophyta</taxon>
        <taxon>Embryophyta</taxon>
        <taxon>Tracheophyta</taxon>
        <taxon>Spermatophyta</taxon>
        <taxon>Magnoliopsida</taxon>
        <taxon>eudicotyledons</taxon>
        <taxon>Gunneridae</taxon>
        <taxon>Pentapetalae</taxon>
        <taxon>asterids</taxon>
        <taxon>lamiids</taxon>
        <taxon>Lamiales</taxon>
        <taxon>Oleaceae</taxon>
        <taxon>Oleeae</taxon>
        <taxon>Fraxinus</taxon>
    </lineage>
</organism>
<proteinExistence type="predicted"/>
<feature type="region of interest" description="Disordered" evidence="1">
    <location>
        <begin position="1"/>
        <end position="20"/>
    </location>
</feature>
<evidence type="ECO:0000313" key="3">
    <source>
        <dbReference type="Proteomes" id="UP000834106"/>
    </source>
</evidence>
<reference evidence="2" key="1">
    <citation type="submission" date="2023-05" db="EMBL/GenBank/DDBJ databases">
        <authorList>
            <person name="Huff M."/>
        </authorList>
    </citation>
    <scope>NUCLEOTIDE SEQUENCE</scope>
</reference>
<dbReference type="Proteomes" id="UP000834106">
    <property type="component" value="Chromosome 11"/>
</dbReference>
<keyword evidence="3" id="KW-1185">Reference proteome</keyword>
<sequence length="177" mass="19517">MKSFVSFKDKNHSKSGVTSPLANEDELFSGSVIYNIKRLLCIPDTDPAVHQNFRRIRNTRLLRATTHDAIYNLPDQSSVEMKVGLCRGKKMLKGAVQGTPLEGAIASGIENLHLSRIGATLMSPHYPLIHVCIIVDVSNAVKVFTNVTLKGFPMEVRMPNFDGGHGLWAENLSHSYG</sequence>
<protein>
    <submittedName>
        <fullName evidence="2">Uncharacterized protein</fullName>
    </submittedName>
</protein>
<dbReference type="AlphaFoldDB" id="A0AAD2E158"/>
<name>A0AAD2E158_9LAMI</name>
<dbReference type="EMBL" id="OU503046">
    <property type="protein sequence ID" value="CAI9770965.1"/>
    <property type="molecule type" value="Genomic_DNA"/>
</dbReference>
<gene>
    <name evidence="2" type="ORF">FPE_LOCUS18395</name>
</gene>
<evidence type="ECO:0000256" key="1">
    <source>
        <dbReference type="SAM" id="MobiDB-lite"/>
    </source>
</evidence>